<dbReference type="RefSeq" id="WP_183458448.1">
    <property type="nucleotide sequence ID" value="NZ_CP050296.1"/>
</dbReference>
<dbReference type="Pfam" id="PF00313">
    <property type="entry name" value="CSD"/>
    <property type="match status" value="1"/>
</dbReference>
<feature type="domain" description="CSD" evidence="1">
    <location>
        <begin position="6"/>
        <end position="72"/>
    </location>
</feature>
<dbReference type="EMBL" id="CP050296">
    <property type="protein sequence ID" value="QND59852.1"/>
    <property type="molecule type" value="Genomic_DNA"/>
</dbReference>
<organism evidence="2 3">
    <name type="scientific">Mesorhizobium huakuii</name>
    <dbReference type="NCBI Taxonomy" id="28104"/>
    <lineage>
        <taxon>Bacteria</taxon>
        <taxon>Pseudomonadati</taxon>
        <taxon>Pseudomonadota</taxon>
        <taxon>Alphaproteobacteria</taxon>
        <taxon>Hyphomicrobiales</taxon>
        <taxon>Phyllobacteriaceae</taxon>
        <taxon>Mesorhizobium</taxon>
    </lineage>
</organism>
<dbReference type="AlphaFoldDB" id="A0A7G6SZC0"/>
<sequence>MQNQDRQTGTVVTWVDNAAFGFAAPHDGGPDLFIHVTQLPSGTDGLRIGQRVSYLAQLDQRTGKQRAVNVEVIDR</sequence>
<evidence type="ECO:0000259" key="1">
    <source>
        <dbReference type="PROSITE" id="PS51857"/>
    </source>
</evidence>
<evidence type="ECO:0000313" key="2">
    <source>
        <dbReference type="EMBL" id="QND59852.1"/>
    </source>
</evidence>
<name>A0A7G6SZC0_9HYPH</name>
<dbReference type="InterPro" id="IPR012340">
    <property type="entry name" value="NA-bd_OB-fold"/>
</dbReference>
<proteinExistence type="predicted"/>
<gene>
    <name evidence="2" type="ORF">HB778_27315</name>
</gene>
<dbReference type="PROSITE" id="PS51857">
    <property type="entry name" value="CSD_2"/>
    <property type="match status" value="1"/>
</dbReference>
<accession>A0A7G6SZC0</accession>
<reference evidence="3" key="1">
    <citation type="journal article" date="2020" name="Mol. Plant Microbe">
        <title>Rhizobial microsymbionts of the narrowly endemic Oxytropis species growing in Kamchatka are characterized by significant genetic diversity and possess a set of genes that are associated with T3SS and T6SS secretion systems and can affect the development of symbiosis.</title>
        <authorList>
            <person name="Safronova V."/>
            <person name="Guro P."/>
            <person name="Sazanova A."/>
            <person name="Kuznetsova I."/>
            <person name="Belimov A."/>
            <person name="Yakubov V."/>
            <person name="Chirak E."/>
            <person name="Afonin A."/>
            <person name="Gogolev Y."/>
            <person name="Andronov E."/>
            <person name="Tikhonovich I."/>
        </authorList>
    </citation>
    <scope>NUCLEOTIDE SEQUENCE [LARGE SCALE GENOMIC DNA]</scope>
    <source>
        <strain evidence="3">583</strain>
    </source>
</reference>
<dbReference type="InterPro" id="IPR002059">
    <property type="entry name" value="CSP_DNA-bd"/>
</dbReference>
<evidence type="ECO:0000313" key="3">
    <source>
        <dbReference type="Proteomes" id="UP000515465"/>
    </source>
</evidence>
<dbReference type="GO" id="GO:0003676">
    <property type="term" value="F:nucleic acid binding"/>
    <property type="evidence" value="ECO:0007669"/>
    <property type="project" value="InterPro"/>
</dbReference>
<dbReference type="Gene3D" id="2.40.50.140">
    <property type="entry name" value="Nucleic acid-binding proteins"/>
    <property type="match status" value="1"/>
</dbReference>
<dbReference type="GO" id="GO:0005829">
    <property type="term" value="C:cytosol"/>
    <property type="evidence" value="ECO:0007669"/>
    <property type="project" value="UniProtKB-ARBA"/>
</dbReference>
<dbReference type="InterPro" id="IPR011129">
    <property type="entry name" value="CSD"/>
</dbReference>
<dbReference type="Proteomes" id="UP000515465">
    <property type="component" value="Chromosome"/>
</dbReference>
<protein>
    <submittedName>
        <fullName evidence="2">Cold shock domain-containing protein</fullName>
    </submittedName>
</protein>
<dbReference type="SMART" id="SM00357">
    <property type="entry name" value="CSP"/>
    <property type="match status" value="1"/>
</dbReference>
<dbReference type="SUPFAM" id="SSF50249">
    <property type="entry name" value="Nucleic acid-binding proteins"/>
    <property type="match status" value="1"/>
</dbReference>